<protein>
    <recommendedName>
        <fullName evidence="10">Phosphodiesterase</fullName>
        <ecNumber evidence="10">3.1.4.-</ecNumber>
    </recommendedName>
</protein>
<comment type="similarity">
    <text evidence="6">Belongs to the cyclic nucleotide phosphodiesterase family. PDE9 subfamily.</text>
</comment>
<reference evidence="13 14" key="2">
    <citation type="submission" date="2018-11" db="EMBL/GenBank/DDBJ databases">
        <authorList>
            <consortium name="Pathogen Informatics"/>
        </authorList>
    </citation>
    <scope>NUCLEOTIDE SEQUENCE [LARGE SCALE GENOMIC DNA]</scope>
    <source>
        <strain evidence="13 14">Egypt</strain>
    </source>
</reference>
<evidence type="ECO:0000256" key="8">
    <source>
        <dbReference type="PIRSR" id="PIRSR623088-2"/>
    </source>
</evidence>
<feature type="region of interest" description="Disordered" evidence="11">
    <location>
        <begin position="64"/>
        <end position="89"/>
    </location>
</feature>
<feature type="compositionally biased region" description="Basic and acidic residues" evidence="11">
    <location>
        <begin position="64"/>
        <end position="75"/>
    </location>
</feature>
<dbReference type="AlphaFoldDB" id="A0A183AAG8"/>
<comment type="cofactor">
    <cofactor evidence="10">
        <name>a divalent metal cation</name>
        <dbReference type="ChEBI" id="CHEBI:60240"/>
    </cofactor>
    <text evidence="10">Binds 2 divalent metal cations per subunit. Site 1 may preferentially bind zinc ions, while site 2 has a preference for magnesium and/or manganese ions.</text>
</comment>
<dbReference type="FunFam" id="1.10.1300.10:FF:000006">
    <property type="entry name" value="Phosphodiesterase 9A"/>
    <property type="match status" value="1"/>
</dbReference>
<evidence type="ECO:0000256" key="9">
    <source>
        <dbReference type="PIRSR" id="PIRSR623088-3"/>
    </source>
</evidence>
<evidence type="ECO:0000256" key="7">
    <source>
        <dbReference type="PIRSR" id="PIRSR623088-1"/>
    </source>
</evidence>
<name>A0A183AAG8_9TREM</name>
<feature type="binding site" evidence="9">
    <location>
        <position position="460"/>
    </location>
    <ligand>
        <name>Zn(2+)</name>
        <dbReference type="ChEBI" id="CHEBI:29105"/>
        <label>1</label>
    </ligand>
</feature>
<dbReference type="InterPro" id="IPR036971">
    <property type="entry name" value="PDEase_catalytic_dom_sf"/>
</dbReference>
<dbReference type="EMBL" id="UZAN01040846">
    <property type="protein sequence ID" value="VDP71145.1"/>
    <property type="molecule type" value="Genomic_DNA"/>
</dbReference>
<feature type="active site" description="Proton donor" evidence="7">
    <location>
        <position position="419"/>
    </location>
</feature>
<evidence type="ECO:0000313" key="14">
    <source>
        <dbReference type="Proteomes" id="UP000272942"/>
    </source>
</evidence>
<feature type="binding site" evidence="9">
    <location>
        <position position="584"/>
    </location>
    <ligand>
        <name>Zn(2+)</name>
        <dbReference type="ChEBI" id="CHEBI:29105"/>
        <label>1</label>
    </ligand>
</feature>
<feature type="binding site" evidence="8">
    <location>
        <position position="584"/>
    </location>
    <ligand>
        <name>AMP</name>
        <dbReference type="ChEBI" id="CHEBI:456215"/>
    </ligand>
</feature>
<comment type="pathway">
    <text evidence="5">Purine metabolism; 3',5'-cyclic GMP degradation; GMP from 3',5'-cyclic GMP: step 1/1.</text>
</comment>
<feature type="binding site" evidence="9">
    <location>
        <position position="460"/>
    </location>
    <ligand>
        <name>Zn(2+)</name>
        <dbReference type="ChEBI" id="CHEBI:29105"/>
        <label>2</label>
    </ligand>
</feature>
<evidence type="ECO:0000313" key="13">
    <source>
        <dbReference type="EMBL" id="VDP71145.1"/>
    </source>
</evidence>
<keyword evidence="14" id="KW-1185">Reference proteome</keyword>
<sequence length="703" mass="80449">IRKSNTGPIRVREDSSEQNQLVSVSTEHLQACPIRPDGNRDRRQSKSALSCFSLCHRLRKRYSKSERATGHDHGSARPTADWQTSKEPTHVTVVREPLPAPLKENSGQQPKPVLKGITKQIKPAVSSETQISTLTDSHRKNRSKPSGDMPETTSMTSDISTPRSRNTIETNDADNSMDSQIGLLSSVKNLQTTKGDGCFERVNVNDEKGLRYAVEHCERRLERLYGRLIWLRNTESLTITTSTPSTIVSKSNRVKSAVNEEKIKEPVDKESTVDMCLMQKQLKSLSMRVRDLNCQVETFSFLSWIGLIQEPNTNQMSVPGIRAPPANPKLYLTRRPDSDARETAREYKRLCEHPISDPVRLDLRRATFNNWPWSDSWLIRFVRQMFVDLGFVEEFALPMKRLDLWLCDIYRRYNRVPFHNYKHAFMVTQMCYALLWGAKLTESLTKEDQLTLLVSAICHDLDHPGFNNAYQINAGTELAMRYNDQSPLENHHCATAFDILSHCEANPFEHLDFDTMKKIREGVIRCILATDMSRHNEIMSQFSSVVLSDLDSAWEIDEETKQPLWATEKTKRDLVMMILIKVCDISNEARPLTVAGPWIDRLLAEFFHQSDYEKLVGLPVAPFMDREKVTKSASQCGFIRFVILPLFESLAKLLPPVKALLVQPALEQLSYYTEMQIIDEQQESQKAEEKMDDVPTNQPEETS</sequence>
<evidence type="ECO:0000259" key="12">
    <source>
        <dbReference type="PROSITE" id="PS51845"/>
    </source>
</evidence>
<feature type="domain" description="PDEase" evidence="12">
    <location>
        <begin position="343"/>
        <end position="679"/>
    </location>
</feature>
<dbReference type="GO" id="GO:0007165">
    <property type="term" value="P:signal transduction"/>
    <property type="evidence" value="ECO:0007669"/>
    <property type="project" value="InterPro"/>
</dbReference>
<evidence type="ECO:0000256" key="11">
    <source>
        <dbReference type="SAM" id="MobiDB-lite"/>
    </source>
</evidence>
<dbReference type="GO" id="GO:0047555">
    <property type="term" value="F:3',5'-cyclic-GMP phosphodiesterase activity"/>
    <property type="evidence" value="ECO:0007669"/>
    <property type="project" value="UniProtKB-EC"/>
</dbReference>
<keyword evidence="2" id="KW-0140">cGMP</keyword>
<dbReference type="PANTHER" id="PTHR11347">
    <property type="entry name" value="CYCLIC NUCLEOTIDE PHOSPHODIESTERASE"/>
    <property type="match status" value="1"/>
</dbReference>
<evidence type="ECO:0000256" key="4">
    <source>
        <dbReference type="ARBA" id="ARBA00022801"/>
    </source>
</evidence>
<feature type="region of interest" description="Disordered" evidence="11">
    <location>
        <begin position="682"/>
        <end position="703"/>
    </location>
</feature>
<dbReference type="PRINTS" id="PR00387">
    <property type="entry name" value="PDIESTERASE1"/>
</dbReference>
<dbReference type="Gene3D" id="1.10.1300.10">
    <property type="entry name" value="3'5'-cyclic nucleotide phosphodiesterase, catalytic domain"/>
    <property type="match status" value="1"/>
</dbReference>
<dbReference type="Pfam" id="PF00233">
    <property type="entry name" value="PDEase_I"/>
    <property type="match status" value="1"/>
</dbReference>
<evidence type="ECO:0000256" key="1">
    <source>
        <dbReference type="ARBA" id="ARBA00000583"/>
    </source>
</evidence>
<dbReference type="InterPro" id="IPR023174">
    <property type="entry name" value="PDEase_CS"/>
</dbReference>
<evidence type="ECO:0000313" key="15">
    <source>
        <dbReference type="WBParaSite" id="ECPE_0000396001-mRNA-1"/>
    </source>
</evidence>
<evidence type="ECO:0000256" key="6">
    <source>
        <dbReference type="ARBA" id="ARBA00061167"/>
    </source>
</evidence>
<keyword evidence="3 9" id="KW-0479">Metal-binding</keyword>
<feature type="binding site" evidence="8">
    <location>
        <position position="460"/>
    </location>
    <ligand>
        <name>AMP</name>
        <dbReference type="ChEBI" id="CHEBI:456215"/>
    </ligand>
</feature>
<feature type="binding site" evidence="8">
    <location>
        <position position="635"/>
    </location>
    <ligand>
        <name>AMP</name>
        <dbReference type="ChEBI" id="CHEBI:456215"/>
    </ligand>
</feature>
<dbReference type="SMART" id="SM00471">
    <property type="entry name" value="HDc"/>
    <property type="match status" value="1"/>
</dbReference>
<proteinExistence type="inferred from homology"/>
<dbReference type="SUPFAM" id="SSF109604">
    <property type="entry name" value="HD-domain/PDEase-like"/>
    <property type="match status" value="1"/>
</dbReference>
<feature type="region of interest" description="Disordered" evidence="11">
    <location>
        <begin position="1"/>
        <end position="22"/>
    </location>
</feature>
<dbReference type="OrthoDB" id="546632at2759"/>
<keyword evidence="4 10" id="KW-0378">Hydrolase</keyword>
<evidence type="ECO:0000256" key="5">
    <source>
        <dbReference type="ARBA" id="ARBA00037913"/>
    </source>
</evidence>
<reference evidence="15" key="1">
    <citation type="submission" date="2016-06" db="UniProtKB">
        <authorList>
            <consortium name="WormBaseParasite"/>
        </authorList>
    </citation>
    <scope>IDENTIFICATION</scope>
</reference>
<comment type="catalytic activity">
    <reaction evidence="1">
        <text>3',5'-cyclic GMP + H2O = GMP + H(+)</text>
        <dbReference type="Rhea" id="RHEA:16957"/>
        <dbReference type="ChEBI" id="CHEBI:15377"/>
        <dbReference type="ChEBI" id="CHEBI:15378"/>
        <dbReference type="ChEBI" id="CHEBI:57746"/>
        <dbReference type="ChEBI" id="CHEBI:58115"/>
        <dbReference type="EC" id="3.1.4.35"/>
    </reaction>
</comment>
<dbReference type="PROSITE" id="PS51845">
    <property type="entry name" value="PDEASE_I_2"/>
    <property type="match status" value="1"/>
</dbReference>
<dbReference type="InterPro" id="IPR003607">
    <property type="entry name" value="HD/PDEase_dom"/>
</dbReference>
<evidence type="ECO:0000256" key="3">
    <source>
        <dbReference type="ARBA" id="ARBA00022723"/>
    </source>
</evidence>
<feature type="binding site" evidence="9">
    <location>
        <position position="459"/>
    </location>
    <ligand>
        <name>Zn(2+)</name>
        <dbReference type="ChEBI" id="CHEBI:29105"/>
        <label>1</label>
    </ligand>
</feature>
<feature type="compositionally biased region" description="Basic and acidic residues" evidence="11">
    <location>
        <begin position="683"/>
        <end position="693"/>
    </location>
</feature>
<feature type="binding site" evidence="8">
    <location>
        <begin position="419"/>
        <end position="423"/>
    </location>
    <ligand>
        <name>AMP</name>
        <dbReference type="ChEBI" id="CHEBI:456215"/>
    </ligand>
</feature>
<feature type="binding site" evidence="9">
    <location>
        <position position="423"/>
    </location>
    <ligand>
        <name>Zn(2+)</name>
        <dbReference type="ChEBI" id="CHEBI:29105"/>
        <label>1</label>
    </ligand>
</feature>
<dbReference type="CDD" id="cd00077">
    <property type="entry name" value="HDc"/>
    <property type="match status" value="1"/>
</dbReference>
<dbReference type="EC" id="3.1.4.-" evidence="10"/>
<accession>A0A183AAG8</accession>
<dbReference type="PROSITE" id="PS00126">
    <property type="entry name" value="PDEASE_I_1"/>
    <property type="match status" value="1"/>
</dbReference>
<feature type="compositionally biased region" description="Polar residues" evidence="11">
    <location>
        <begin position="126"/>
        <end position="135"/>
    </location>
</feature>
<dbReference type="WBParaSite" id="ECPE_0000396001-mRNA-1">
    <property type="protein sequence ID" value="ECPE_0000396001-mRNA-1"/>
    <property type="gene ID" value="ECPE_0000396001"/>
</dbReference>
<gene>
    <name evidence="13" type="ORF">ECPE_LOCUS3953</name>
</gene>
<dbReference type="GO" id="GO:0046872">
    <property type="term" value="F:metal ion binding"/>
    <property type="evidence" value="ECO:0007669"/>
    <property type="project" value="UniProtKB-KW"/>
</dbReference>
<feature type="compositionally biased region" description="Polar residues" evidence="11">
    <location>
        <begin position="151"/>
        <end position="165"/>
    </location>
</feature>
<evidence type="ECO:0000256" key="2">
    <source>
        <dbReference type="ARBA" id="ARBA00022535"/>
    </source>
</evidence>
<dbReference type="InterPro" id="IPR002073">
    <property type="entry name" value="PDEase_catalytic_dom"/>
</dbReference>
<evidence type="ECO:0000256" key="10">
    <source>
        <dbReference type="RuleBase" id="RU363067"/>
    </source>
</evidence>
<feature type="region of interest" description="Disordered" evidence="11">
    <location>
        <begin position="120"/>
        <end position="165"/>
    </location>
</feature>
<dbReference type="Proteomes" id="UP000272942">
    <property type="component" value="Unassembled WGS sequence"/>
</dbReference>
<organism evidence="15">
    <name type="scientific">Echinostoma caproni</name>
    <dbReference type="NCBI Taxonomy" id="27848"/>
    <lineage>
        <taxon>Eukaryota</taxon>
        <taxon>Metazoa</taxon>
        <taxon>Spiralia</taxon>
        <taxon>Lophotrochozoa</taxon>
        <taxon>Platyhelminthes</taxon>
        <taxon>Trematoda</taxon>
        <taxon>Digenea</taxon>
        <taxon>Plagiorchiida</taxon>
        <taxon>Echinostomata</taxon>
        <taxon>Echinostomatoidea</taxon>
        <taxon>Echinostomatidae</taxon>
        <taxon>Echinostoma</taxon>
    </lineage>
</organism>
<dbReference type="InterPro" id="IPR023088">
    <property type="entry name" value="PDEase"/>
</dbReference>